<evidence type="ECO:0000313" key="4">
    <source>
        <dbReference type="Proteomes" id="UP000006056"/>
    </source>
</evidence>
<feature type="chain" id="PRO_5003684654" evidence="2">
    <location>
        <begin position="30"/>
        <end position="207"/>
    </location>
</feature>
<evidence type="ECO:0000256" key="2">
    <source>
        <dbReference type="SAM" id="SignalP"/>
    </source>
</evidence>
<gene>
    <name evidence="3" type="ordered locus">Terro_0791</name>
</gene>
<keyword evidence="4" id="KW-1185">Reference proteome</keyword>
<dbReference type="EMBL" id="CP003379">
    <property type="protein sequence ID" value="AFL87123.1"/>
    <property type="molecule type" value="Genomic_DNA"/>
</dbReference>
<dbReference type="HOGENOM" id="CLU_1325822_0_0_0"/>
<dbReference type="KEGG" id="trs:Terro_0791"/>
<accession>I3ZD05</accession>
<proteinExistence type="predicted"/>
<keyword evidence="1" id="KW-0812">Transmembrane</keyword>
<dbReference type="RefSeq" id="WP_014784692.1">
    <property type="nucleotide sequence ID" value="NC_018014.1"/>
</dbReference>
<feature type="signal peptide" evidence="2">
    <location>
        <begin position="1"/>
        <end position="29"/>
    </location>
</feature>
<dbReference type="Proteomes" id="UP000006056">
    <property type="component" value="Chromosome"/>
</dbReference>
<keyword evidence="1" id="KW-1133">Transmembrane helix</keyword>
<organism evidence="3 4">
    <name type="scientific">Terriglobus roseus (strain DSM 18391 / NRRL B-41598 / KBS 63)</name>
    <dbReference type="NCBI Taxonomy" id="926566"/>
    <lineage>
        <taxon>Bacteria</taxon>
        <taxon>Pseudomonadati</taxon>
        <taxon>Acidobacteriota</taxon>
        <taxon>Terriglobia</taxon>
        <taxon>Terriglobales</taxon>
        <taxon>Acidobacteriaceae</taxon>
        <taxon>Terriglobus</taxon>
    </lineage>
</organism>
<protein>
    <submittedName>
        <fullName evidence="3">Uncharacterized protein</fullName>
    </submittedName>
</protein>
<feature type="transmembrane region" description="Helical" evidence="1">
    <location>
        <begin position="183"/>
        <end position="200"/>
    </location>
</feature>
<evidence type="ECO:0000313" key="3">
    <source>
        <dbReference type="EMBL" id="AFL87123.1"/>
    </source>
</evidence>
<dbReference type="STRING" id="926566.Terro_0791"/>
<reference evidence="3 4" key="1">
    <citation type="submission" date="2012-06" db="EMBL/GenBank/DDBJ databases">
        <title>Complete genome of Terriglobus roseus DSM 18391.</title>
        <authorList>
            <consortium name="US DOE Joint Genome Institute (JGI-PGF)"/>
            <person name="Lucas S."/>
            <person name="Copeland A."/>
            <person name="Lapidus A."/>
            <person name="Glavina del Rio T."/>
            <person name="Dalin E."/>
            <person name="Tice H."/>
            <person name="Bruce D."/>
            <person name="Goodwin L."/>
            <person name="Pitluck S."/>
            <person name="Peters L."/>
            <person name="Mikhailova N."/>
            <person name="Munk A.C.C."/>
            <person name="Kyrpides N."/>
            <person name="Mavromatis K."/>
            <person name="Ivanova N."/>
            <person name="Brettin T."/>
            <person name="Detter J.C."/>
            <person name="Han C."/>
            <person name="Larimer F."/>
            <person name="Land M."/>
            <person name="Hauser L."/>
            <person name="Markowitz V."/>
            <person name="Cheng J.-F."/>
            <person name="Hugenholtz P."/>
            <person name="Woyke T."/>
            <person name="Wu D."/>
            <person name="Brambilla E."/>
            <person name="Klenk H.-P."/>
            <person name="Eisen J.A."/>
        </authorList>
    </citation>
    <scope>NUCLEOTIDE SEQUENCE [LARGE SCALE GENOMIC DNA]</scope>
    <source>
        <strain evidence="4">DSM 18391 / NRRL B-41598 / KBS 63</strain>
    </source>
</reference>
<keyword evidence="1" id="KW-0472">Membrane</keyword>
<keyword evidence="2" id="KW-0732">Signal</keyword>
<evidence type="ECO:0000256" key="1">
    <source>
        <dbReference type="SAM" id="Phobius"/>
    </source>
</evidence>
<name>I3ZD05_TERRK</name>
<sequence>MTRLFSVSACKLAVTAAIAFPLLAAAAHAEDTATVVYVSGGQVVVKNMKNELDYGYMLGAGDKVKTAAGDVAVSGLKAGMTITGGLTGGKVVDDASVVKAKVISLSPPNKMVVKVEDDSKEITMAEGVPAGTKVGDTVDLTLVSIRTDGDNRPMNAVKAPELSGKLAFYQQPNLEQPDSGTNLPTYGLLGGLLLAVGYTLKAKRRNA</sequence>
<dbReference type="AlphaFoldDB" id="I3ZD05"/>
<dbReference type="OrthoDB" id="9829745at2"/>